<dbReference type="GO" id="GO:0003993">
    <property type="term" value="F:acid phosphatase activity"/>
    <property type="evidence" value="ECO:0007669"/>
    <property type="project" value="TreeGrafter"/>
</dbReference>
<evidence type="ECO:0000313" key="19">
    <source>
        <dbReference type="Proteomes" id="UP001151699"/>
    </source>
</evidence>
<dbReference type="EMBL" id="WJQU01000001">
    <property type="protein sequence ID" value="KAJ6648434.1"/>
    <property type="molecule type" value="Genomic_DNA"/>
</dbReference>
<evidence type="ECO:0000256" key="7">
    <source>
        <dbReference type="ARBA" id="ARBA00022729"/>
    </source>
</evidence>
<feature type="signal peptide" evidence="17">
    <location>
        <begin position="1"/>
        <end position="19"/>
    </location>
</feature>
<comment type="catalytic activity">
    <reaction evidence="15">
        <text>(2R)-2,3-bisphosphoglycerate + H2O = (2R)-2-phosphoglycerate + phosphate</text>
        <dbReference type="Rhea" id="RHEA:27381"/>
        <dbReference type="ChEBI" id="CHEBI:15377"/>
        <dbReference type="ChEBI" id="CHEBI:43474"/>
        <dbReference type="ChEBI" id="CHEBI:58248"/>
        <dbReference type="ChEBI" id="CHEBI:58289"/>
        <dbReference type="EC" id="3.1.3.80"/>
    </reaction>
    <physiologicalReaction direction="left-to-right" evidence="15">
        <dbReference type="Rhea" id="RHEA:27382"/>
    </physiologicalReaction>
</comment>
<organism evidence="18 19">
    <name type="scientific">Pseudolycoriella hygida</name>
    <dbReference type="NCBI Taxonomy" id="35572"/>
    <lineage>
        <taxon>Eukaryota</taxon>
        <taxon>Metazoa</taxon>
        <taxon>Ecdysozoa</taxon>
        <taxon>Arthropoda</taxon>
        <taxon>Hexapoda</taxon>
        <taxon>Insecta</taxon>
        <taxon>Pterygota</taxon>
        <taxon>Neoptera</taxon>
        <taxon>Endopterygota</taxon>
        <taxon>Diptera</taxon>
        <taxon>Nematocera</taxon>
        <taxon>Sciaroidea</taxon>
        <taxon>Sciaridae</taxon>
        <taxon>Pseudolycoriella</taxon>
    </lineage>
</organism>
<feature type="disulfide bond" evidence="16">
    <location>
        <begin position="63"/>
        <end position="396"/>
    </location>
</feature>
<keyword evidence="19" id="KW-1185">Reference proteome</keyword>
<evidence type="ECO:0000256" key="1">
    <source>
        <dbReference type="ARBA" id="ARBA00004236"/>
    </source>
</evidence>
<comment type="catalytic activity">
    <reaction evidence="13">
        <text>1D-myo-inositol 1,2,4,5,6-pentakisphosphate + H2O = 1D-myo-inositol 1,2,5,6-tetrakisphosphate + phosphate</text>
        <dbReference type="Rhea" id="RHEA:77115"/>
        <dbReference type="ChEBI" id="CHEBI:15377"/>
        <dbReference type="ChEBI" id="CHEBI:43474"/>
        <dbReference type="ChEBI" id="CHEBI:57798"/>
        <dbReference type="ChEBI" id="CHEBI:195535"/>
        <dbReference type="EC" id="3.1.3.62"/>
    </reaction>
    <physiologicalReaction direction="left-to-right" evidence="13">
        <dbReference type="Rhea" id="RHEA:77116"/>
    </physiologicalReaction>
</comment>
<dbReference type="Proteomes" id="UP001151699">
    <property type="component" value="Chromosome A"/>
</dbReference>
<sequence>MFRVADFFLLLLAIFSTLADVTLHDPFYCYAEDPIRSWTPLGGIHSPYEPNRGQIINANVSTCEPSKFWLLGRHGARLPLDTEFPNIFGTITTIHRQIITNYNQGRTSLCASDFELLNNWQFNPNITLDIAGHLAHTGWNEVEALAQRYQAAFPSILSSTYSADHFTFRSTNFQRTEFSLRAFADGLFGVNAHEQVRFDDIPEPDIFMRPYQNCPLYTQINAVRVEQDAFLQGPEYQQMTVQVSAKLGFHNSNVLRIGEVAAIALQCKLEQIWDSNFTSPFCAAFSVANAQVIEYSEDVDWYYRIGYGRPEYRQLYENLMCFHIQDMLRFIQSPDVNKARIMSGHVNLFLILMHFDAFDDDLPLTRHNFAQQMQRVWKSSDHLPMAANLAVIQFDCDEGDNDLLFLYNEKPLLVPGCDSNGVCKQSLIFQRFSRYLNANCMEVYCTNE</sequence>
<dbReference type="EC" id="3.1.3.62" evidence="4"/>
<dbReference type="OrthoDB" id="6509975at2759"/>
<feature type="disulfide bond" evidence="16">
    <location>
        <begin position="417"/>
        <end position="423"/>
    </location>
</feature>
<dbReference type="InterPro" id="IPR016274">
    <property type="entry name" value="Histidine_acid_Pase_euk"/>
</dbReference>
<comment type="catalytic activity">
    <reaction evidence="12">
        <text>1D-myo-inositol 1,2,5,6-tetrakisphosphate + H2O = 1D-myo-inositol 1,2,6-trisphosphate + phosphate</text>
        <dbReference type="Rhea" id="RHEA:77119"/>
        <dbReference type="ChEBI" id="CHEBI:15377"/>
        <dbReference type="ChEBI" id="CHEBI:43474"/>
        <dbReference type="ChEBI" id="CHEBI:195535"/>
        <dbReference type="ChEBI" id="CHEBI:195537"/>
        <dbReference type="EC" id="3.1.3.62"/>
    </reaction>
    <physiologicalReaction direction="left-to-right" evidence="12">
        <dbReference type="Rhea" id="RHEA:77120"/>
    </physiologicalReaction>
</comment>
<dbReference type="AlphaFoldDB" id="A0A9Q0NDT3"/>
<evidence type="ECO:0000256" key="5">
    <source>
        <dbReference type="ARBA" id="ARBA00018097"/>
    </source>
</evidence>
<dbReference type="Pfam" id="PF00328">
    <property type="entry name" value="His_Phos_2"/>
    <property type="match status" value="1"/>
</dbReference>
<evidence type="ECO:0000256" key="13">
    <source>
        <dbReference type="ARBA" id="ARBA00043671"/>
    </source>
</evidence>
<evidence type="ECO:0000256" key="17">
    <source>
        <dbReference type="SAM" id="SignalP"/>
    </source>
</evidence>
<keyword evidence="16" id="KW-1015">Disulfide bond</keyword>
<dbReference type="PANTHER" id="PTHR20963">
    <property type="entry name" value="MULTIPLE INOSITOL POLYPHOSPHATE PHOSPHATASE-RELATED"/>
    <property type="match status" value="1"/>
</dbReference>
<reference evidence="18" key="1">
    <citation type="submission" date="2022-07" db="EMBL/GenBank/DDBJ databases">
        <authorList>
            <person name="Trinca V."/>
            <person name="Uliana J.V.C."/>
            <person name="Torres T.T."/>
            <person name="Ward R.J."/>
            <person name="Monesi N."/>
        </authorList>
    </citation>
    <scope>NUCLEOTIDE SEQUENCE</scope>
    <source>
        <strain evidence="18">HSMRA1968</strain>
        <tissue evidence="18">Whole embryos</tissue>
    </source>
</reference>
<dbReference type="InterPro" id="IPR000560">
    <property type="entry name" value="His_Pase_clade-2"/>
</dbReference>
<accession>A0A9Q0NDT3</accession>
<dbReference type="GO" id="GO:0005886">
    <property type="term" value="C:plasma membrane"/>
    <property type="evidence" value="ECO:0007669"/>
    <property type="project" value="UniProtKB-SubCell"/>
</dbReference>
<keyword evidence="10" id="KW-0325">Glycoprotein</keyword>
<evidence type="ECO:0000256" key="14">
    <source>
        <dbReference type="ARBA" id="ARBA00043691"/>
    </source>
</evidence>
<dbReference type="Gene3D" id="3.40.50.1240">
    <property type="entry name" value="Phosphoglycerate mutase-like"/>
    <property type="match status" value="1"/>
</dbReference>
<evidence type="ECO:0000256" key="11">
    <source>
        <dbReference type="ARBA" id="ARBA00031642"/>
    </source>
</evidence>
<evidence type="ECO:0000256" key="15">
    <source>
        <dbReference type="ARBA" id="ARBA00043832"/>
    </source>
</evidence>
<evidence type="ECO:0000256" key="6">
    <source>
        <dbReference type="ARBA" id="ARBA00022475"/>
    </source>
</evidence>
<comment type="subcellular location">
    <subcellularLocation>
        <location evidence="1">Cell membrane</location>
    </subcellularLocation>
</comment>
<keyword evidence="6" id="KW-1003">Cell membrane</keyword>
<dbReference type="SUPFAM" id="SSF53254">
    <property type="entry name" value="Phosphoglycerate mutase-like"/>
    <property type="match status" value="1"/>
</dbReference>
<evidence type="ECO:0000256" key="8">
    <source>
        <dbReference type="ARBA" id="ARBA00022801"/>
    </source>
</evidence>
<dbReference type="PANTHER" id="PTHR20963:SF8">
    <property type="entry name" value="MULTIPLE INOSITOL POLYPHOSPHATE PHOSPHATASE 1"/>
    <property type="match status" value="1"/>
</dbReference>
<feature type="disulfide bond" evidence="16">
    <location>
        <begin position="267"/>
        <end position="282"/>
    </location>
</feature>
<evidence type="ECO:0000256" key="2">
    <source>
        <dbReference type="ARBA" id="ARBA00008422"/>
    </source>
</evidence>
<keyword evidence="7 17" id="KW-0732">Signal</keyword>
<keyword evidence="9" id="KW-0472">Membrane</keyword>
<evidence type="ECO:0000313" key="18">
    <source>
        <dbReference type="EMBL" id="KAJ6648434.1"/>
    </source>
</evidence>
<gene>
    <name evidence="18" type="primary">Mipp1_11</name>
    <name evidence="18" type="ORF">Bhyg_03662</name>
</gene>
<evidence type="ECO:0000256" key="12">
    <source>
        <dbReference type="ARBA" id="ARBA00043668"/>
    </source>
</evidence>
<comment type="caution">
    <text evidence="18">The sequence shown here is derived from an EMBL/GenBank/DDBJ whole genome shotgun (WGS) entry which is preliminary data.</text>
</comment>
<evidence type="ECO:0000256" key="9">
    <source>
        <dbReference type="ARBA" id="ARBA00023136"/>
    </source>
</evidence>
<dbReference type="GO" id="GO:0052745">
    <property type="term" value="F:inositol phosphate phosphatase activity"/>
    <property type="evidence" value="ECO:0007669"/>
    <property type="project" value="TreeGrafter"/>
</dbReference>
<comment type="catalytic activity">
    <reaction evidence="14">
        <text>1D-myo-inositol hexakisphosphate + H2O = 1D-myo-inositol 1,2,4,5,6-pentakisphosphate + phosphate</text>
        <dbReference type="Rhea" id="RHEA:16989"/>
        <dbReference type="ChEBI" id="CHEBI:15377"/>
        <dbReference type="ChEBI" id="CHEBI:43474"/>
        <dbReference type="ChEBI" id="CHEBI:57798"/>
        <dbReference type="ChEBI" id="CHEBI:58130"/>
        <dbReference type="EC" id="3.1.3.62"/>
    </reaction>
    <physiologicalReaction direction="left-to-right" evidence="14">
        <dbReference type="Rhea" id="RHEA:16990"/>
    </physiologicalReaction>
</comment>
<dbReference type="EC" id="3.1.3.80" evidence="3"/>
<keyword evidence="8" id="KW-0378">Hydrolase</keyword>
<proteinExistence type="inferred from homology"/>
<dbReference type="PIRSF" id="PIRSF000894">
    <property type="entry name" value="Acid_phosphatase"/>
    <property type="match status" value="1"/>
</dbReference>
<comment type="similarity">
    <text evidence="2">Belongs to the histidine acid phosphatase family. MINPP1 subfamily.</text>
</comment>
<evidence type="ECO:0000256" key="10">
    <source>
        <dbReference type="ARBA" id="ARBA00023180"/>
    </source>
</evidence>
<dbReference type="InterPro" id="IPR029033">
    <property type="entry name" value="His_PPase_superfam"/>
</dbReference>
<evidence type="ECO:0000256" key="3">
    <source>
        <dbReference type="ARBA" id="ARBA00012976"/>
    </source>
</evidence>
<evidence type="ECO:0000256" key="4">
    <source>
        <dbReference type="ARBA" id="ARBA00013040"/>
    </source>
</evidence>
<name>A0A9Q0NDT3_9DIPT</name>
<dbReference type="GO" id="GO:0034417">
    <property type="term" value="F:bisphosphoglycerate 3-phosphatase activity"/>
    <property type="evidence" value="ECO:0007669"/>
    <property type="project" value="UniProtKB-EC"/>
</dbReference>
<protein>
    <recommendedName>
        <fullName evidence="5">Multiple inositol polyphosphate phosphatase 1</fullName>
        <ecNumber evidence="4">3.1.3.62</ecNumber>
        <ecNumber evidence="3">3.1.3.80</ecNumber>
    </recommendedName>
    <alternativeName>
        <fullName evidence="11">2,3-bisphosphoglycerate 3-phosphatase</fullName>
    </alternativeName>
</protein>
<feature type="chain" id="PRO_5040328081" description="Multiple inositol polyphosphate phosphatase 1" evidence="17">
    <location>
        <begin position="20"/>
        <end position="448"/>
    </location>
</feature>
<evidence type="ECO:0000256" key="16">
    <source>
        <dbReference type="PIRSR" id="PIRSR000894-2"/>
    </source>
</evidence>